<accession>A0ABQ1W0X5</accession>
<gene>
    <name evidence="1" type="ORF">GCM10010913_29480</name>
</gene>
<evidence type="ECO:0000313" key="1">
    <source>
        <dbReference type="EMBL" id="GGG05760.1"/>
    </source>
</evidence>
<comment type="caution">
    <text evidence="1">The sequence shown here is derived from an EMBL/GenBank/DDBJ whole genome shotgun (WGS) entry which is preliminary data.</text>
</comment>
<dbReference type="EMBL" id="BMIW01000022">
    <property type="protein sequence ID" value="GGG05760.1"/>
    <property type="molecule type" value="Genomic_DNA"/>
</dbReference>
<reference evidence="2" key="1">
    <citation type="journal article" date="2019" name="Int. J. Syst. Evol. Microbiol.">
        <title>The Global Catalogue of Microorganisms (GCM) 10K type strain sequencing project: providing services to taxonomists for standard genome sequencing and annotation.</title>
        <authorList>
            <consortium name="The Broad Institute Genomics Platform"/>
            <consortium name="The Broad Institute Genome Sequencing Center for Infectious Disease"/>
            <person name="Wu L."/>
            <person name="Ma J."/>
        </authorList>
    </citation>
    <scope>NUCLEOTIDE SEQUENCE [LARGE SCALE GENOMIC DNA]</scope>
    <source>
        <strain evidence="2">CGMCC 1.15420</strain>
    </source>
</reference>
<organism evidence="1 2">
    <name type="scientific">Paenibacillus aceti</name>
    <dbReference type="NCBI Taxonomy" id="1820010"/>
    <lineage>
        <taxon>Bacteria</taxon>
        <taxon>Bacillati</taxon>
        <taxon>Bacillota</taxon>
        <taxon>Bacilli</taxon>
        <taxon>Bacillales</taxon>
        <taxon>Paenibacillaceae</taxon>
        <taxon>Paenibacillus</taxon>
    </lineage>
</organism>
<proteinExistence type="predicted"/>
<dbReference type="Proteomes" id="UP000608420">
    <property type="component" value="Unassembled WGS sequence"/>
</dbReference>
<name>A0ABQ1W0X5_9BACL</name>
<sequence length="82" mass="9155">MTDAIADKAADQAAAARTSRAINVAAADDKVHKTVREDHPDGFFILAMLYSNLVKRRFIELSYLTQSNFAHICSIFSRLELI</sequence>
<keyword evidence="2" id="KW-1185">Reference proteome</keyword>
<evidence type="ECO:0000313" key="2">
    <source>
        <dbReference type="Proteomes" id="UP000608420"/>
    </source>
</evidence>
<protein>
    <submittedName>
        <fullName evidence="1">Uncharacterized protein</fullName>
    </submittedName>
</protein>